<dbReference type="HAMAP" id="MF_01944">
    <property type="entry name" value="Lipid_A_LpxM"/>
    <property type="match status" value="1"/>
</dbReference>
<comment type="caution">
    <text evidence="7">The sequence shown here is derived from an EMBL/GenBank/DDBJ whole genome shotgun (WGS) entry which is preliminary data.</text>
</comment>
<keyword evidence="6" id="KW-0448">Lipopolysaccharide biosynthesis</keyword>
<keyword evidence="6" id="KW-1133">Transmembrane helix</keyword>
<dbReference type="EC" id="2.3.1.243" evidence="6"/>
<accession>A0A369ALW8</accession>
<dbReference type="PIRSF" id="PIRSF026649">
    <property type="entry name" value="MsbB"/>
    <property type="match status" value="1"/>
</dbReference>
<keyword evidence="6" id="KW-0812">Transmembrane</keyword>
<dbReference type="Proteomes" id="UP000253506">
    <property type="component" value="Unassembled WGS sequence"/>
</dbReference>
<dbReference type="PANTHER" id="PTHR30606">
    <property type="entry name" value="LIPID A BIOSYNTHESIS LAUROYL ACYLTRANSFERASE"/>
    <property type="match status" value="1"/>
</dbReference>
<evidence type="ECO:0000313" key="8">
    <source>
        <dbReference type="Proteomes" id="UP000253506"/>
    </source>
</evidence>
<feature type="short sequence motif" description="HXXXXD motif" evidence="6">
    <location>
        <begin position="144"/>
        <end position="149"/>
    </location>
</feature>
<reference evidence="7 8" key="1">
    <citation type="submission" date="2018-07" db="EMBL/GenBank/DDBJ databases">
        <title>Genomic Encyclopedia of Type Strains, Phase III (KMG-III): the genomes of soil and plant-associated and newly described type strains.</title>
        <authorList>
            <person name="Whitman W."/>
        </authorList>
    </citation>
    <scope>NUCLEOTIDE SEQUENCE [LARGE SCALE GENOMIC DNA]</scope>
    <source>
        <strain evidence="7 8">CECT 7731</strain>
    </source>
</reference>
<dbReference type="EMBL" id="QPJQ01000002">
    <property type="protein sequence ID" value="RCX08414.1"/>
    <property type="molecule type" value="Genomic_DNA"/>
</dbReference>
<dbReference type="GO" id="GO:0016747">
    <property type="term" value="F:acyltransferase activity, transferring groups other than amino-acyl groups"/>
    <property type="evidence" value="ECO:0007669"/>
    <property type="project" value="InterPro"/>
</dbReference>
<dbReference type="UniPathway" id="UPA00360">
    <property type="reaction ID" value="UER00486"/>
</dbReference>
<comment type="pathway">
    <text evidence="6">Glycolipid biosynthesis; KDO(2)-lipid A biosynthesis; KDO(2)-lipid A from CMP-3-deoxy-D-manno-octulosonate and lipid IV(A): step 4/4.</text>
</comment>
<evidence type="ECO:0000256" key="2">
    <source>
        <dbReference type="ARBA" id="ARBA00022519"/>
    </source>
</evidence>
<comment type="similarity">
    <text evidence="6">Belongs to the LpxL/LpxM/LpxP family. LpxM subfamily.</text>
</comment>
<dbReference type="NCBIfam" id="NF006507">
    <property type="entry name" value="PRK08943.1"/>
    <property type="match status" value="1"/>
</dbReference>
<comment type="pathway">
    <text evidence="6">Bacterial outer membrane biogenesis; lipopolysaccharide biosynthesis.</text>
</comment>
<evidence type="ECO:0000313" key="7">
    <source>
        <dbReference type="EMBL" id="RCX08414.1"/>
    </source>
</evidence>
<comment type="subcellular location">
    <subcellularLocation>
        <location evidence="6">Cell inner membrane</location>
        <topology evidence="6">Single-pass membrane protein</topology>
    </subcellularLocation>
</comment>
<dbReference type="CDD" id="cd07984">
    <property type="entry name" value="LPLAT_LABLAT-like"/>
    <property type="match status" value="1"/>
</dbReference>
<keyword evidence="3 6" id="KW-0808">Transferase</keyword>
<keyword evidence="4 6" id="KW-0472">Membrane</keyword>
<sequence length="318" mass="36915">MRKVCLMSPAEKHLYSPTFEWRFLHPRFWLTWIGVFFSLLIAYFPQRWRDKLASWIACRLLHTKSRALKRARVNLEQCFPEKSLEEREALLKKSFETAAQFFIAYGELIVRSKRHCENRCVMSGEEHLFPLLESDQNVIALVPHCWVIDYAGVMLTVRGHKTVAMIRIQKNPIFNWLIHLQRIRYGARVYCRSAGIKPYMSSIKEGYLGYYLPDEDLGAQHSVFTPFFASNKATMKGLGKLARLSNAKVVPMLPAYNAETGKYELFISPPLENFPSGDETTDALIMNQALEAMIAKHPEQYMWVLNLLRTRPDGSRLY</sequence>
<gene>
    <name evidence="6" type="primary">lpxM</name>
    <name evidence="7" type="ORF">DFP77_102109</name>
</gene>
<proteinExistence type="inferred from homology"/>
<evidence type="ECO:0000256" key="3">
    <source>
        <dbReference type="ARBA" id="ARBA00022679"/>
    </source>
</evidence>
<evidence type="ECO:0000256" key="5">
    <source>
        <dbReference type="ARBA" id="ARBA00023315"/>
    </source>
</evidence>
<dbReference type="AlphaFoldDB" id="A0A369ALW8"/>
<evidence type="ECO:0000256" key="1">
    <source>
        <dbReference type="ARBA" id="ARBA00022475"/>
    </source>
</evidence>
<dbReference type="InterPro" id="IPR011921">
    <property type="entry name" value="Lipid_A_MsbB"/>
</dbReference>
<evidence type="ECO:0000256" key="6">
    <source>
        <dbReference type="HAMAP-Rule" id="MF_01944"/>
    </source>
</evidence>
<dbReference type="GO" id="GO:0009103">
    <property type="term" value="P:lipopolysaccharide biosynthetic process"/>
    <property type="evidence" value="ECO:0007669"/>
    <property type="project" value="UniProtKB-UniRule"/>
</dbReference>
<dbReference type="Pfam" id="PF03279">
    <property type="entry name" value="Lip_A_acyltrans"/>
    <property type="match status" value="1"/>
</dbReference>
<feature type="transmembrane region" description="Helical" evidence="6">
    <location>
        <begin position="28"/>
        <end position="45"/>
    </location>
</feature>
<dbReference type="UniPathway" id="UPA00030"/>
<dbReference type="GO" id="GO:0036104">
    <property type="term" value="P:Kdo2-lipid A biosynthetic process"/>
    <property type="evidence" value="ECO:0007669"/>
    <property type="project" value="UniProtKB-UniRule"/>
</dbReference>
<keyword evidence="5 6" id="KW-0012">Acyltransferase</keyword>
<dbReference type="GO" id="GO:0005886">
    <property type="term" value="C:plasma membrane"/>
    <property type="evidence" value="ECO:0007669"/>
    <property type="project" value="UniProtKB-SubCell"/>
</dbReference>
<comment type="function">
    <text evidence="6">Catalyzes the transfer of an acyl chain from an acyl-[acyl-carrier-protein] (ACP) to a Kdo(2)-(acyl)-lipid IV(A) to form a Kdo(2)-lipid A.</text>
</comment>
<dbReference type="GO" id="GO:0009276">
    <property type="term" value="C:Gram-negative-bacterium-type cell wall"/>
    <property type="evidence" value="ECO:0007669"/>
    <property type="project" value="InterPro"/>
</dbReference>
<name>A0A369ALW8_9GAMM</name>
<dbReference type="InterPro" id="IPR004960">
    <property type="entry name" value="LipA_acyltrans"/>
</dbReference>
<dbReference type="PANTHER" id="PTHR30606:SF4">
    <property type="entry name" value="LIPID A BIOSYNTHESIS MYRISTOYLTRANSFERASE"/>
    <property type="match status" value="1"/>
</dbReference>
<dbReference type="NCBIfam" id="TIGR02208">
    <property type="entry name" value="lipid_A_msbB"/>
    <property type="match status" value="1"/>
</dbReference>
<protein>
    <recommendedName>
        <fullName evidence="6">Lipid A biosynthesis acyltransferase</fullName>
        <ecNumber evidence="6">2.3.1.243</ecNumber>
    </recommendedName>
    <alternativeName>
        <fullName evidence="6">Kdo(2)-lauroyl-lipid IV(A) acyltransferase</fullName>
    </alternativeName>
</protein>
<keyword evidence="2 6" id="KW-0997">Cell inner membrane</keyword>
<evidence type="ECO:0000256" key="4">
    <source>
        <dbReference type="ARBA" id="ARBA00023136"/>
    </source>
</evidence>
<keyword evidence="1 6" id="KW-1003">Cell membrane</keyword>
<organism evidence="7 8">
    <name type="scientific">Marinomonas foliarum</name>
    <dbReference type="NCBI Taxonomy" id="491950"/>
    <lineage>
        <taxon>Bacteria</taxon>
        <taxon>Pseudomonadati</taxon>
        <taxon>Pseudomonadota</taxon>
        <taxon>Gammaproteobacteria</taxon>
        <taxon>Oceanospirillales</taxon>
        <taxon>Oceanospirillaceae</taxon>
        <taxon>Marinomonas</taxon>
    </lineage>
</organism>
<comment type="catalytic activity">
    <reaction evidence="6">
        <text>an alpha-Kdo-(2-&gt;4)-alpha-Kdo-(2-&gt;6)-(acyl)-lipid IVA + a fatty acyl-[ACP] = an alpha-Kdo-(2-&gt;4)-alpha-Kdo-(2-&gt;6)-lipid A + holo-[ACP]</text>
        <dbReference type="Rhea" id="RHEA:69400"/>
        <dbReference type="Rhea" id="RHEA-COMP:9685"/>
        <dbReference type="Rhea" id="RHEA-COMP:14125"/>
        <dbReference type="ChEBI" id="CHEBI:64479"/>
        <dbReference type="ChEBI" id="CHEBI:138651"/>
        <dbReference type="ChEBI" id="CHEBI:176430"/>
        <dbReference type="ChEBI" id="CHEBI:176431"/>
        <dbReference type="EC" id="2.3.1.243"/>
    </reaction>
</comment>